<sequence>MNKAEIAAQCQWDYYDMGHLRLHVPLFGVELPFTLFPVDGAGPELTDKMAATIADVLALDPAQLDRVKAMMWEEANFAFQVADYGVESRPGETSLEAHLREFGIAGPEDAFARSVLEEVQIHDQFDSRFAELKLVTGANNLVAVVVKDGRIIDWGDDGLYLGEFEEDEQILSKRRQAVLR</sequence>
<organism evidence="1 2">
    <name type="scientific">Devosia oryziradicis</name>
    <dbReference type="NCBI Taxonomy" id="2801335"/>
    <lineage>
        <taxon>Bacteria</taxon>
        <taxon>Pseudomonadati</taxon>
        <taxon>Pseudomonadota</taxon>
        <taxon>Alphaproteobacteria</taxon>
        <taxon>Hyphomicrobiales</taxon>
        <taxon>Devosiaceae</taxon>
        <taxon>Devosia</taxon>
    </lineage>
</organism>
<accession>A0ABX7C3K2</accession>
<evidence type="ECO:0000313" key="1">
    <source>
        <dbReference type="EMBL" id="QQR37240.1"/>
    </source>
</evidence>
<dbReference type="EMBL" id="CP068047">
    <property type="protein sequence ID" value="QQR37240.1"/>
    <property type="molecule type" value="Genomic_DNA"/>
</dbReference>
<gene>
    <name evidence="1" type="ORF">JI749_06410</name>
</gene>
<evidence type="ECO:0000313" key="2">
    <source>
        <dbReference type="Proteomes" id="UP000595460"/>
    </source>
</evidence>
<keyword evidence="2" id="KW-1185">Reference proteome</keyword>
<reference evidence="1 2" key="1">
    <citation type="submission" date="2021-01" db="EMBL/GenBank/DDBJ databases">
        <title>Genome seq and assembly of Devosia sp. G19.</title>
        <authorList>
            <person name="Chhetri G."/>
        </authorList>
    </citation>
    <scope>NUCLEOTIDE SEQUENCE [LARGE SCALE GENOMIC DNA]</scope>
    <source>
        <strain evidence="1 2">G19</strain>
    </source>
</reference>
<dbReference type="Proteomes" id="UP000595460">
    <property type="component" value="Chromosome"/>
</dbReference>
<dbReference type="RefSeq" id="WP_201660995.1">
    <property type="nucleotide sequence ID" value="NZ_CP068047.1"/>
</dbReference>
<proteinExistence type="predicted"/>
<protein>
    <submittedName>
        <fullName evidence="1">Uncharacterized protein</fullName>
    </submittedName>
</protein>
<name>A0ABX7C3K2_9HYPH</name>